<name>A0ABN1D507_9PSEU</name>
<dbReference type="RefSeq" id="WP_346073846.1">
    <property type="nucleotide sequence ID" value="NZ_BAAAHC010000017.1"/>
</dbReference>
<keyword evidence="3" id="KW-1185">Reference proteome</keyword>
<accession>A0ABN1D507</accession>
<dbReference type="EMBL" id="BAAAHC010000017">
    <property type="protein sequence ID" value="GAA0533718.1"/>
    <property type="molecule type" value="Genomic_DNA"/>
</dbReference>
<sequence>MQPDNAFANPGLDQAEAVEDGTALIGSLTPAGSNGAATPEQQRVLAHRIGQDWNRISSSIAELFATGVPENDPRTQRVIHEHYQWICHFWTPDRASYLRLAEMYVNQPKFRRRIERKKPKGMAAYMREAMITYAWAHLR</sequence>
<comment type="caution">
    <text evidence="2">The sequence shown here is derived from an EMBL/GenBank/DDBJ whole genome shotgun (WGS) entry which is preliminary data.</text>
</comment>
<feature type="domain" description="TipAS antibiotic-recognition" evidence="1">
    <location>
        <begin position="47"/>
        <end position="133"/>
    </location>
</feature>
<dbReference type="SUPFAM" id="SSF89082">
    <property type="entry name" value="Antibiotic binding domain of TipA-like multidrug resistance regulators"/>
    <property type="match status" value="1"/>
</dbReference>
<evidence type="ECO:0000313" key="3">
    <source>
        <dbReference type="Proteomes" id="UP001500220"/>
    </source>
</evidence>
<gene>
    <name evidence="2" type="ORF">GCM10009545_40310</name>
</gene>
<protein>
    <recommendedName>
        <fullName evidence="1">TipAS antibiotic-recognition domain-containing protein</fullName>
    </recommendedName>
</protein>
<evidence type="ECO:0000259" key="1">
    <source>
        <dbReference type="Pfam" id="PF07739"/>
    </source>
</evidence>
<evidence type="ECO:0000313" key="2">
    <source>
        <dbReference type="EMBL" id="GAA0533718.1"/>
    </source>
</evidence>
<dbReference type="Proteomes" id="UP001500220">
    <property type="component" value="Unassembled WGS sequence"/>
</dbReference>
<dbReference type="Pfam" id="PF07739">
    <property type="entry name" value="TipAS"/>
    <property type="match status" value="1"/>
</dbReference>
<dbReference type="InterPro" id="IPR012925">
    <property type="entry name" value="TipAS_dom"/>
</dbReference>
<reference evidence="2 3" key="1">
    <citation type="journal article" date="2019" name="Int. J. Syst. Evol. Microbiol.">
        <title>The Global Catalogue of Microorganisms (GCM) 10K type strain sequencing project: providing services to taxonomists for standard genome sequencing and annotation.</title>
        <authorList>
            <consortium name="The Broad Institute Genomics Platform"/>
            <consortium name="The Broad Institute Genome Sequencing Center for Infectious Disease"/>
            <person name="Wu L."/>
            <person name="Ma J."/>
        </authorList>
    </citation>
    <scope>NUCLEOTIDE SEQUENCE [LARGE SCALE GENOMIC DNA]</scope>
    <source>
        <strain evidence="2 3">JCM 10664</strain>
    </source>
</reference>
<dbReference type="InterPro" id="IPR036244">
    <property type="entry name" value="TipA-like_antibiotic-bd"/>
</dbReference>
<proteinExistence type="predicted"/>
<dbReference type="Gene3D" id="1.10.490.50">
    <property type="entry name" value="Antibiotic binding domain of TipA-like multidrug resistance regulators"/>
    <property type="match status" value="1"/>
</dbReference>
<organism evidence="2 3">
    <name type="scientific">Saccharopolyspora thermophila</name>
    <dbReference type="NCBI Taxonomy" id="89367"/>
    <lineage>
        <taxon>Bacteria</taxon>
        <taxon>Bacillati</taxon>
        <taxon>Actinomycetota</taxon>
        <taxon>Actinomycetes</taxon>
        <taxon>Pseudonocardiales</taxon>
        <taxon>Pseudonocardiaceae</taxon>
        <taxon>Saccharopolyspora</taxon>
    </lineage>
</organism>